<sequence>MIFASILAAATEFTLDGSTCYYASEGSSAALPTGTEPYAIEADIKPASAACSNNGGIVGWGNYGTANSVNAFRLDDGCQRIKNYWWSADLRSSASSALLDGSWHHVTAEFDGTTRKLSIDGVTVATDTTTGGAAASNVNFCVGKTYGNEYFTGSMKGVRIWNNGGVVYAYRNRAAVSIIGSTVTSCSAGAHGGVVYAQNRGAVSIIGSTMTGCSAVGSPGHSRGGVVYALYSISLSIAGVDFIDNRAAYSASVLHLESSPSSISDASFTGNDGVTIRTLNAEIDWDCRLGSCASGLLQRGHSAVEPASVLAAIPLERAQPRGEDHRARNTSPRPAVSQA</sequence>
<reference evidence="3" key="1">
    <citation type="journal article" date="2013" name="Nature">
        <title>Pan genome of the phytoplankton Emiliania underpins its global distribution.</title>
        <authorList>
            <person name="Read B.A."/>
            <person name="Kegel J."/>
            <person name="Klute M.J."/>
            <person name="Kuo A."/>
            <person name="Lefebvre S.C."/>
            <person name="Maumus F."/>
            <person name="Mayer C."/>
            <person name="Miller J."/>
            <person name="Monier A."/>
            <person name="Salamov A."/>
            <person name="Young J."/>
            <person name="Aguilar M."/>
            <person name="Claverie J.M."/>
            <person name="Frickenhaus S."/>
            <person name="Gonzalez K."/>
            <person name="Herman E.K."/>
            <person name="Lin Y.C."/>
            <person name="Napier J."/>
            <person name="Ogata H."/>
            <person name="Sarno A.F."/>
            <person name="Shmutz J."/>
            <person name="Schroeder D."/>
            <person name="de Vargas C."/>
            <person name="Verret F."/>
            <person name="von Dassow P."/>
            <person name="Valentin K."/>
            <person name="Van de Peer Y."/>
            <person name="Wheeler G."/>
            <person name="Dacks J.B."/>
            <person name="Delwiche C.F."/>
            <person name="Dyhrman S.T."/>
            <person name="Glockner G."/>
            <person name="John U."/>
            <person name="Richards T."/>
            <person name="Worden A.Z."/>
            <person name="Zhang X."/>
            <person name="Grigoriev I.V."/>
            <person name="Allen A.E."/>
            <person name="Bidle K."/>
            <person name="Borodovsky M."/>
            <person name="Bowler C."/>
            <person name="Brownlee C."/>
            <person name="Cock J.M."/>
            <person name="Elias M."/>
            <person name="Gladyshev V.N."/>
            <person name="Groth M."/>
            <person name="Guda C."/>
            <person name="Hadaegh A."/>
            <person name="Iglesias-Rodriguez M.D."/>
            <person name="Jenkins J."/>
            <person name="Jones B.M."/>
            <person name="Lawson T."/>
            <person name="Leese F."/>
            <person name="Lindquist E."/>
            <person name="Lobanov A."/>
            <person name="Lomsadze A."/>
            <person name="Malik S.B."/>
            <person name="Marsh M.E."/>
            <person name="Mackinder L."/>
            <person name="Mock T."/>
            <person name="Mueller-Roeber B."/>
            <person name="Pagarete A."/>
            <person name="Parker M."/>
            <person name="Probert I."/>
            <person name="Quesneville H."/>
            <person name="Raines C."/>
            <person name="Rensing S.A."/>
            <person name="Riano-Pachon D.M."/>
            <person name="Richier S."/>
            <person name="Rokitta S."/>
            <person name="Shiraiwa Y."/>
            <person name="Soanes D.M."/>
            <person name="van der Giezen M."/>
            <person name="Wahlund T.M."/>
            <person name="Williams B."/>
            <person name="Wilson W."/>
            <person name="Wolfe G."/>
            <person name="Wurch L.L."/>
        </authorList>
    </citation>
    <scope>NUCLEOTIDE SEQUENCE</scope>
</reference>
<dbReference type="Proteomes" id="UP000013827">
    <property type="component" value="Unassembled WGS sequence"/>
</dbReference>
<evidence type="ECO:0000256" key="1">
    <source>
        <dbReference type="SAM" id="MobiDB-lite"/>
    </source>
</evidence>
<dbReference type="Gene3D" id="2.60.120.200">
    <property type="match status" value="1"/>
</dbReference>
<dbReference type="Pfam" id="PF13385">
    <property type="entry name" value="Laminin_G_3"/>
    <property type="match status" value="1"/>
</dbReference>
<dbReference type="GeneID" id="17282446"/>
<feature type="compositionally biased region" description="Polar residues" evidence="1">
    <location>
        <begin position="329"/>
        <end position="339"/>
    </location>
</feature>
<feature type="compositionally biased region" description="Basic and acidic residues" evidence="1">
    <location>
        <begin position="318"/>
        <end position="327"/>
    </location>
</feature>
<feature type="region of interest" description="Disordered" evidence="1">
    <location>
        <begin position="315"/>
        <end position="339"/>
    </location>
</feature>
<proteinExistence type="predicted"/>
<dbReference type="KEGG" id="ehx:EMIHUDRAFT_225882"/>
<accession>A0A0D3KN41</accession>
<dbReference type="SUPFAM" id="SSF49899">
    <property type="entry name" value="Concanavalin A-like lectins/glucanases"/>
    <property type="match status" value="1"/>
</dbReference>
<organism evidence="2 3">
    <name type="scientific">Emiliania huxleyi (strain CCMP1516)</name>
    <dbReference type="NCBI Taxonomy" id="280463"/>
    <lineage>
        <taxon>Eukaryota</taxon>
        <taxon>Haptista</taxon>
        <taxon>Haptophyta</taxon>
        <taxon>Prymnesiophyceae</taxon>
        <taxon>Isochrysidales</taxon>
        <taxon>Noelaerhabdaceae</taxon>
        <taxon>Emiliania</taxon>
    </lineage>
</organism>
<dbReference type="EnsemblProtists" id="EOD37176">
    <property type="protein sequence ID" value="EOD37176"/>
    <property type="gene ID" value="EMIHUDRAFT_225882"/>
</dbReference>
<dbReference type="InterPro" id="IPR013320">
    <property type="entry name" value="ConA-like_dom_sf"/>
</dbReference>
<evidence type="ECO:0000313" key="3">
    <source>
        <dbReference type="Proteomes" id="UP000013827"/>
    </source>
</evidence>
<dbReference type="HOGENOM" id="CLU_819989_0_0_1"/>
<evidence type="ECO:0000313" key="2">
    <source>
        <dbReference type="EnsemblProtists" id="EOD37176"/>
    </source>
</evidence>
<keyword evidence="3" id="KW-1185">Reference proteome</keyword>
<dbReference type="PaxDb" id="2903-EOD37176"/>
<name>A0A0D3KN41_EMIH1</name>
<reference evidence="2" key="2">
    <citation type="submission" date="2024-10" db="UniProtKB">
        <authorList>
            <consortium name="EnsemblProtists"/>
        </authorList>
    </citation>
    <scope>IDENTIFICATION</scope>
</reference>
<evidence type="ECO:0008006" key="4">
    <source>
        <dbReference type="Google" id="ProtNLM"/>
    </source>
</evidence>
<dbReference type="AlphaFoldDB" id="A0A0D3KN41"/>
<dbReference type="RefSeq" id="XP_005789605.1">
    <property type="nucleotide sequence ID" value="XM_005789548.1"/>
</dbReference>
<protein>
    <recommendedName>
        <fullName evidence="4">LamG-like jellyroll fold domain-containing protein</fullName>
    </recommendedName>
</protein>